<evidence type="ECO:0000313" key="7">
    <source>
        <dbReference type="EMBL" id="KAK6928902.1"/>
    </source>
</evidence>
<dbReference type="InterPro" id="IPR036259">
    <property type="entry name" value="MFS_trans_sf"/>
</dbReference>
<dbReference type="PANTHER" id="PTHR11654">
    <property type="entry name" value="OLIGOPEPTIDE TRANSPORTER-RELATED"/>
    <property type="match status" value="1"/>
</dbReference>
<dbReference type="Proteomes" id="UP001370490">
    <property type="component" value="Unassembled WGS sequence"/>
</dbReference>
<dbReference type="GO" id="GO:0016020">
    <property type="term" value="C:membrane"/>
    <property type="evidence" value="ECO:0007669"/>
    <property type="project" value="UniProtKB-SubCell"/>
</dbReference>
<protein>
    <submittedName>
        <fullName evidence="7">Proton-dependent oligopeptide transporter family</fullName>
    </submittedName>
</protein>
<dbReference type="Gene3D" id="1.20.1250.20">
    <property type="entry name" value="MFS general substrate transporter like domains"/>
    <property type="match status" value="1"/>
</dbReference>
<dbReference type="EMBL" id="JBAMMX010000013">
    <property type="protein sequence ID" value="KAK6928902.1"/>
    <property type="molecule type" value="Genomic_DNA"/>
</dbReference>
<dbReference type="GO" id="GO:0006857">
    <property type="term" value="P:oligopeptide transport"/>
    <property type="evidence" value="ECO:0007669"/>
    <property type="project" value="InterPro"/>
</dbReference>
<dbReference type="AlphaFoldDB" id="A0AAN8VK76"/>
<comment type="caution">
    <text evidence="7">The sequence shown here is derived from an EMBL/GenBank/DDBJ whole genome shotgun (WGS) entry which is preliminary data.</text>
</comment>
<dbReference type="GO" id="GO:0022857">
    <property type="term" value="F:transmembrane transporter activity"/>
    <property type="evidence" value="ECO:0007669"/>
    <property type="project" value="InterPro"/>
</dbReference>
<organism evidence="7 8">
    <name type="scientific">Dillenia turbinata</name>
    <dbReference type="NCBI Taxonomy" id="194707"/>
    <lineage>
        <taxon>Eukaryota</taxon>
        <taxon>Viridiplantae</taxon>
        <taxon>Streptophyta</taxon>
        <taxon>Embryophyta</taxon>
        <taxon>Tracheophyta</taxon>
        <taxon>Spermatophyta</taxon>
        <taxon>Magnoliopsida</taxon>
        <taxon>eudicotyledons</taxon>
        <taxon>Gunneridae</taxon>
        <taxon>Pentapetalae</taxon>
        <taxon>Dilleniales</taxon>
        <taxon>Dilleniaceae</taxon>
        <taxon>Dillenia</taxon>
    </lineage>
</organism>
<keyword evidence="3 6" id="KW-0812">Transmembrane</keyword>
<evidence type="ECO:0000313" key="8">
    <source>
        <dbReference type="Proteomes" id="UP001370490"/>
    </source>
</evidence>
<dbReference type="InterPro" id="IPR018456">
    <property type="entry name" value="PTR2_symporter_CS"/>
</dbReference>
<dbReference type="SUPFAM" id="SSF103473">
    <property type="entry name" value="MFS general substrate transporter"/>
    <property type="match status" value="1"/>
</dbReference>
<feature type="transmembrane region" description="Helical" evidence="6">
    <location>
        <begin position="484"/>
        <end position="503"/>
    </location>
</feature>
<dbReference type="PROSITE" id="PS01022">
    <property type="entry name" value="PTR2_1"/>
    <property type="match status" value="1"/>
</dbReference>
<feature type="transmembrane region" description="Helical" evidence="6">
    <location>
        <begin position="316"/>
        <end position="336"/>
    </location>
</feature>
<comment type="similarity">
    <text evidence="2">Belongs to the major facilitator superfamily. Proton-dependent oligopeptide transporter (POT/PTR) (TC 2.A.17) family.</text>
</comment>
<evidence type="ECO:0000256" key="4">
    <source>
        <dbReference type="ARBA" id="ARBA00022989"/>
    </source>
</evidence>
<feature type="transmembrane region" description="Helical" evidence="6">
    <location>
        <begin position="409"/>
        <end position="428"/>
    </location>
</feature>
<feature type="transmembrane region" description="Helical" evidence="6">
    <location>
        <begin position="63"/>
        <end position="84"/>
    </location>
</feature>
<gene>
    <name evidence="7" type="ORF">RJ641_005107</name>
</gene>
<evidence type="ECO:0000256" key="6">
    <source>
        <dbReference type="SAM" id="Phobius"/>
    </source>
</evidence>
<comment type="subcellular location">
    <subcellularLocation>
        <location evidence="1">Membrane</location>
        <topology evidence="1">Multi-pass membrane protein</topology>
    </subcellularLocation>
</comment>
<keyword evidence="5 6" id="KW-0472">Membrane</keyword>
<sequence length="527" mass="58148">MEMAERFSYYAIAGNLIQYLTKELGEPVVAAAKHVNTWRGVSALFPILGGFIADSYLGRFNTILISTFIFLLGLILLTISVATIPLHIRPTVFYLALYIISIGEGGHKPCIQTFAADQFDEDSEEEKQRKSSFFNWWYAGIVAGASTAILVAVYVEDDVSWTIGFSLPTVMVALALVVFLLGLRGYRRSVLVGSPFTKVAQVFVAAARKRHLSENLDDIGVCQDQGEAKIRSLARTNQFSFLDKATIIDAEDESCKTRNNWRLCSVNQVEETKLILRLVPIWFSVVPFSVINAQLSTFFTKQGNSMDRSLTSKFEIPAASLQFFTGLTILTALIIYDRLFVPLISKLTGHPNGITMLQRIGVGIFTSTISMVVAALVEAKRVSVALDHGLINNPKATLPMSIFWLVPQYMLLGVSDVFAVVGMQELFYSQVREDMRSIGAAAFLTVSGIGNFLSTAVITIVQSISSKLGNQWLGDNLNQAHVNGFYLVLAALGASSLLIYIWFAKGFIYKELESEDALEDTEWGGKL</sequence>
<reference evidence="7 8" key="1">
    <citation type="submission" date="2023-12" db="EMBL/GenBank/DDBJ databases">
        <title>A high-quality genome assembly for Dillenia turbinata (Dilleniales).</title>
        <authorList>
            <person name="Chanderbali A."/>
        </authorList>
    </citation>
    <scope>NUCLEOTIDE SEQUENCE [LARGE SCALE GENOMIC DNA]</scope>
    <source>
        <strain evidence="7">LSX21</strain>
        <tissue evidence="7">Leaf</tissue>
    </source>
</reference>
<evidence type="ECO:0000256" key="3">
    <source>
        <dbReference type="ARBA" id="ARBA00022692"/>
    </source>
</evidence>
<feature type="transmembrane region" description="Helical" evidence="6">
    <location>
        <begin position="440"/>
        <end position="464"/>
    </location>
</feature>
<evidence type="ECO:0000256" key="2">
    <source>
        <dbReference type="ARBA" id="ARBA00005982"/>
    </source>
</evidence>
<keyword evidence="8" id="KW-1185">Reference proteome</keyword>
<feature type="transmembrane region" description="Helical" evidence="6">
    <location>
        <begin position="161"/>
        <end position="183"/>
    </location>
</feature>
<dbReference type="InterPro" id="IPR000109">
    <property type="entry name" value="POT_fam"/>
</dbReference>
<evidence type="ECO:0000256" key="5">
    <source>
        <dbReference type="ARBA" id="ARBA00023136"/>
    </source>
</evidence>
<proteinExistence type="inferred from homology"/>
<feature type="transmembrane region" description="Helical" evidence="6">
    <location>
        <begin position="357"/>
        <end position="377"/>
    </location>
</feature>
<keyword evidence="4 6" id="KW-1133">Transmembrane helix</keyword>
<name>A0AAN8VK76_9MAGN</name>
<accession>A0AAN8VK76</accession>
<feature type="transmembrane region" description="Helical" evidence="6">
    <location>
        <begin position="136"/>
        <end position="155"/>
    </location>
</feature>
<evidence type="ECO:0000256" key="1">
    <source>
        <dbReference type="ARBA" id="ARBA00004141"/>
    </source>
</evidence>
<dbReference type="Pfam" id="PF00854">
    <property type="entry name" value="PTR2"/>
    <property type="match status" value="1"/>
</dbReference>